<sequence>MFVLADVNSMYASCERVFRPDLSNKPLIVLSNNDGCVIARSAECKSYIKMGAPFFEIKSLIKQKNVTVFSSNYPLYADFSDRFSSVMASLVPKIEIYSIDECFGIVEGMDALTTWQELGLNIKKTVYQRTHLPIGVGISSTKTLAKLANHAAKTWKKTGGVVDLSSPNRQKKLMALVPVGEVWGIGRKLAKRLNQSGIETALDLSRLPTSQARKLYSVVLERTVRELNGESCLQLEEIAPAKQQIICSRSFGHKVMDYELVRQSVCAFAERAAEKLREEKQYCRLVTLWVQSSHFSHHEPHYYRQETQALVYPTQDTREIIQAAVTLFDRLWLPNVKYSKSGILLSEFSSSGQVQLNLFESGHRFRKSGELMQAIDKINRGKGAIWFAGQGIQSQSALWKMKQQFLSPRWTTRLSDIPRVRC</sequence>
<accession>A0A264VN21</accession>
<keyword evidence="4" id="KW-0234">DNA repair</keyword>
<keyword evidence="7" id="KW-0548">Nucleotidyltransferase</keyword>
<protein>
    <submittedName>
        <fullName evidence="7">DNA polymerase V subunit UmuC</fullName>
        <ecNumber evidence="7">2.7.7.7</ecNumber>
    </submittedName>
</protein>
<dbReference type="SUPFAM" id="SSF100879">
    <property type="entry name" value="Lesion bypass DNA polymerase (Y-family), little finger domain"/>
    <property type="match status" value="1"/>
</dbReference>
<dbReference type="PANTHER" id="PTHR11076">
    <property type="entry name" value="DNA REPAIR POLYMERASE UMUC / TRANSFERASE FAMILY MEMBER"/>
    <property type="match status" value="1"/>
</dbReference>
<dbReference type="Proteomes" id="UP000216001">
    <property type="component" value="Unassembled WGS sequence"/>
</dbReference>
<dbReference type="Gene3D" id="1.10.150.20">
    <property type="entry name" value="5' to 3' exonuclease, C-terminal subdomain"/>
    <property type="match status" value="1"/>
</dbReference>
<dbReference type="Gene3D" id="3.30.1490.100">
    <property type="entry name" value="DNA polymerase, Y-family, little finger domain"/>
    <property type="match status" value="1"/>
</dbReference>
<evidence type="ECO:0000256" key="1">
    <source>
        <dbReference type="ARBA" id="ARBA00010945"/>
    </source>
</evidence>
<evidence type="ECO:0000256" key="5">
    <source>
        <dbReference type="ARBA" id="ARBA00023236"/>
    </source>
</evidence>
<dbReference type="InterPro" id="IPR043128">
    <property type="entry name" value="Rev_trsase/Diguanyl_cyclase"/>
</dbReference>
<dbReference type="SUPFAM" id="SSF56672">
    <property type="entry name" value="DNA/RNA polymerases"/>
    <property type="match status" value="1"/>
</dbReference>
<dbReference type="InterPro" id="IPR036775">
    <property type="entry name" value="DNA_pol_Y-fam_lit_finger_sf"/>
</dbReference>
<dbReference type="RefSeq" id="WP_094962797.1">
    <property type="nucleotide sequence ID" value="NZ_JAGKLX010000024.1"/>
</dbReference>
<keyword evidence="5" id="KW-0742">SOS response</keyword>
<keyword evidence="3" id="KW-0741">SOS mutagenesis</keyword>
<reference evidence="7 8" key="1">
    <citation type="submission" date="2017-07" db="EMBL/GenBank/DDBJ databases">
        <title>blaIMP-27 on transferable plasmids in Proteus mirabilis and Providencia rettgeri.</title>
        <authorList>
            <person name="Potter R."/>
        </authorList>
    </citation>
    <scope>NUCLEOTIDE SEQUENCE [LARGE SCALE GENOMIC DNA]</scope>
    <source>
        <strain evidence="7 8">PR1</strain>
    </source>
</reference>
<dbReference type="CDD" id="cd01700">
    <property type="entry name" value="PolY_Pol_V_umuC"/>
    <property type="match status" value="1"/>
</dbReference>
<dbReference type="AlphaFoldDB" id="A0A264VN21"/>
<dbReference type="EC" id="2.7.7.7" evidence="7"/>
<dbReference type="Pfam" id="PF13438">
    <property type="entry name" value="DUF4113"/>
    <property type="match status" value="1"/>
</dbReference>
<evidence type="ECO:0000256" key="2">
    <source>
        <dbReference type="ARBA" id="ARBA00022763"/>
    </source>
</evidence>
<comment type="caution">
    <text evidence="7">The sequence shown here is derived from an EMBL/GenBank/DDBJ whole genome shotgun (WGS) entry which is preliminary data.</text>
</comment>
<dbReference type="GO" id="GO:0005829">
    <property type="term" value="C:cytosol"/>
    <property type="evidence" value="ECO:0007669"/>
    <property type="project" value="TreeGrafter"/>
</dbReference>
<evidence type="ECO:0000256" key="4">
    <source>
        <dbReference type="ARBA" id="ARBA00023204"/>
    </source>
</evidence>
<evidence type="ECO:0000313" key="8">
    <source>
        <dbReference type="Proteomes" id="UP000216001"/>
    </source>
</evidence>
<dbReference type="GO" id="GO:0006281">
    <property type="term" value="P:DNA repair"/>
    <property type="evidence" value="ECO:0007669"/>
    <property type="project" value="UniProtKB-KW"/>
</dbReference>
<dbReference type="Gene3D" id="3.40.1170.60">
    <property type="match status" value="1"/>
</dbReference>
<dbReference type="PANTHER" id="PTHR11076:SF34">
    <property type="entry name" value="PROTEIN UMUC"/>
    <property type="match status" value="1"/>
</dbReference>
<gene>
    <name evidence="7" type="ORF">CHI95_20700</name>
</gene>
<organism evidence="7 8">
    <name type="scientific">Providencia rettgeri</name>
    <dbReference type="NCBI Taxonomy" id="587"/>
    <lineage>
        <taxon>Bacteria</taxon>
        <taxon>Pseudomonadati</taxon>
        <taxon>Pseudomonadota</taxon>
        <taxon>Gammaproteobacteria</taxon>
        <taxon>Enterobacterales</taxon>
        <taxon>Morganellaceae</taxon>
        <taxon>Providencia</taxon>
    </lineage>
</organism>
<dbReference type="Pfam" id="PF00817">
    <property type="entry name" value="IMS"/>
    <property type="match status" value="1"/>
</dbReference>
<name>A0A264VN21_PRORE</name>
<dbReference type="NCBIfam" id="NF002955">
    <property type="entry name" value="PRK03609.1"/>
    <property type="match status" value="1"/>
</dbReference>
<dbReference type="InterPro" id="IPR001126">
    <property type="entry name" value="UmuC"/>
</dbReference>
<dbReference type="InterPro" id="IPR024728">
    <property type="entry name" value="PolY_HhH_motif"/>
</dbReference>
<dbReference type="InterPro" id="IPR025188">
    <property type="entry name" value="DUF4113"/>
</dbReference>
<dbReference type="Gene3D" id="3.30.70.270">
    <property type="match status" value="1"/>
</dbReference>
<dbReference type="GO" id="GO:0003887">
    <property type="term" value="F:DNA-directed DNA polymerase activity"/>
    <property type="evidence" value="ECO:0007669"/>
    <property type="project" value="UniProtKB-EC"/>
</dbReference>
<dbReference type="GO" id="GO:0003684">
    <property type="term" value="F:damaged DNA binding"/>
    <property type="evidence" value="ECO:0007669"/>
    <property type="project" value="InterPro"/>
</dbReference>
<dbReference type="InterPro" id="IPR017961">
    <property type="entry name" value="DNA_pol_Y-fam_little_finger"/>
</dbReference>
<evidence type="ECO:0000313" key="7">
    <source>
        <dbReference type="EMBL" id="OZS72713.1"/>
    </source>
</evidence>
<dbReference type="InterPro" id="IPR050116">
    <property type="entry name" value="DNA_polymerase-Y"/>
</dbReference>
<evidence type="ECO:0000256" key="3">
    <source>
        <dbReference type="ARBA" id="ARBA00023199"/>
    </source>
</evidence>
<dbReference type="GO" id="GO:0042276">
    <property type="term" value="P:error-prone translesion synthesis"/>
    <property type="evidence" value="ECO:0007669"/>
    <property type="project" value="TreeGrafter"/>
</dbReference>
<keyword evidence="2" id="KW-0227">DNA damage</keyword>
<dbReference type="GO" id="GO:0009432">
    <property type="term" value="P:SOS response"/>
    <property type="evidence" value="ECO:0007669"/>
    <property type="project" value="UniProtKB-KW"/>
</dbReference>
<proteinExistence type="inferred from homology"/>
<evidence type="ECO:0000259" key="6">
    <source>
        <dbReference type="PROSITE" id="PS50173"/>
    </source>
</evidence>
<feature type="domain" description="UmuC" evidence="6">
    <location>
        <begin position="2"/>
        <end position="186"/>
    </location>
</feature>
<dbReference type="Pfam" id="PF11798">
    <property type="entry name" value="IMS_HHH"/>
    <property type="match status" value="1"/>
</dbReference>
<comment type="similarity">
    <text evidence="1">Belongs to the DNA polymerase type-Y family.</text>
</comment>
<dbReference type="EMBL" id="NOWC01000032">
    <property type="protein sequence ID" value="OZS72713.1"/>
    <property type="molecule type" value="Genomic_DNA"/>
</dbReference>
<dbReference type="InterPro" id="IPR043502">
    <property type="entry name" value="DNA/RNA_pol_sf"/>
</dbReference>
<dbReference type="Pfam" id="PF11799">
    <property type="entry name" value="IMS_C"/>
    <property type="match status" value="1"/>
</dbReference>
<dbReference type="PROSITE" id="PS50173">
    <property type="entry name" value="UMUC"/>
    <property type="match status" value="1"/>
</dbReference>
<keyword evidence="7" id="KW-0808">Transferase</keyword>